<proteinExistence type="predicted"/>
<accession>A0A1A8AMT5</accession>
<organism evidence="1">
    <name type="scientific">Nothobranchius furzeri</name>
    <name type="common">Turquoise killifish</name>
    <dbReference type="NCBI Taxonomy" id="105023"/>
    <lineage>
        <taxon>Eukaryota</taxon>
        <taxon>Metazoa</taxon>
        <taxon>Chordata</taxon>
        <taxon>Craniata</taxon>
        <taxon>Vertebrata</taxon>
        <taxon>Euteleostomi</taxon>
        <taxon>Actinopterygii</taxon>
        <taxon>Neopterygii</taxon>
        <taxon>Teleostei</taxon>
        <taxon>Neoteleostei</taxon>
        <taxon>Acanthomorphata</taxon>
        <taxon>Ovalentaria</taxon>
        <taxon>Atherinomorphae</taxon>
        <taxon>Cyprinodontiformes</taxon>
        <taxon>Nothobranchiidae</taxon>
        <taxon>Nothobranchius</taxon>
    </lineage>
</organism>
<dbReference type="AlphaFoldDB" id="A0A1A8AMT5"/>
<protein>
    <submittedName>
        <fullName evidence="1">Si:dkey-177p2.16</fullName>
    </submittedName>
</protein>
<dbReference type="EMBL" id="HADY01018027">
    <property type="protein sequence ID" value="SBP56512.1"/>
    <property type="molecule type" value="Transcribed_RNA"/>
</dbReference>
<name>A0A1A8AMT5_NOTFU</name>
<reference evidence="1" key="2">
    <citation type="submission" date="2016-06" db="EMBL/GenBank/DDBJ databases">
        <title>The genome of a short-lived fish provides insights into sex chromosome evolution and the genetic control of aging.</title>
        <authorList>
            <person name="Reichwald K."/>
            <person name="Felder M."/>
            <person name="Petzold A."/>
            <person name="Koch P."/>
            <person name="Groth M."/>
            <person name="Platzer M."/>
        </authorList>
    </citation>
    <scope>NUCLEOTIDE SEQUENCE</scope>
    <source>
        <tissue evidence="1">Brain</tissue>
    </source>
</reference>
<evidence type="ECO:0000313" key="1">
    <source>
        <dbReference type="EMBL" id="SBP56512.1"/>
    </source>
</evidence>
<gene>
    <name evidence="1" type="primary">SI:DKEY-177P2.16</name>
</gene>
<reference evidence="1" key="1">
    <citation type="submission" date="2016-05" db="EMBL/GenBank/DDBJ databases">
        <authorList>
            <person name="Lavstsen T."/>
            <person name="Jespersen J.S."/>
        </authorList>
    </citation>
    <scope>NUCLEOTIDE SEQUENCE</scope>
    <source>
        <tissue evidence="1">Brain</tissue>
    </source>
</reference>
<feature type="non-terminal residue" evidence="1">
    <location>
        <position position="1"/>
    </location>
</feature>
<sequence length="68" mass="7910">SQTTTTVLQLNQLQLISPWTIFKISKQKSQANVNKWRRWLSATSLEWSGLLLQMTTSDFTQDLQVIRT</sequence>